<keyword evidence="2" id="KW-1133">Transmembrane helix</keyword>
<dbReference type="AlphaFoldDB" id="A0A6B1DZ14"/>
<feature type="region of interest" description="Disordered" evidence="1">
    <location>
        <begin position="1"/>
        <end position="49"/>
    </location>
</feature>
<sequence>MTHQPPSQEDGPLPDPEGERNLPHVPETDGPEQQQAHRHLQSEFHQDRLPTPADLRELDDILPGAADRILALAEERLRQAGRAQDQNHTEAMALLQSRQQLVRRVQWMAFVVALLLVIVLLILATVGLLESTTSWGIAVAMGVLAAVVGRFIWNFGKRYARSHRMEDRQTDATHPP</sequence>
<dbReference type="InterPro" id="IPR019284">
    <property type="entry name" value="RP532"/>
</dbReference>
<evidence type="ECO:0000313" key="3">
    <source>
        <dbReference type="EMBL" id="MYD92077.1"/>
    </source>
</evidence>
<keyword evidence="2" id="KW-0472">Membrane</keyword>
<evidence type="ECO:0000256" key="2">
    <source>
        <dbReference type="SAM" id="Phobius"/>
    </source>
</evidence>
<feature type="transmembrane region" description="Helical" evidence="2">
    <location>
        <begin position="135"/>
        <end position="155"/>
    </location>
</feature>
<evidence type="ECO:0000256" key="1">
    <source>
        <dbReference type="SAM" id="MobiDB-lite"/>
    </source>
</evidence>
<dbReference type="EMBL" id="VXPY01000122">
    <property type="protein sequence ID" value="MYD92077.1"/>
    <property type="molecule type" value="Genomic_DNA"/>
</dbReference>
<feature type="transmembrane region" description="Helical" evidence="2">
    <location>
        <begin position="107"/>
        <end position="129"/>
    </location>
</feature>
<protein>
    <submittedName>
        <fullName evidence="3">DUF2335 domain-containing protein</fullName>
    </submittedName>
</protein>
<proteinExistence type="predicted"/>
<reference evidence="3" key="1">
    <citation type="submission" date="2019-09" db="EMBL/GenBank/DDBJ databases">
        <title>Characterisation of the sponge microbiome using genome-centric metagenomics.</title>
        <authorList>
            <person name="Engelberts J.P."/>
            <person name="Robbins S.J."/>
            <person name="De Goeij J.M."/>
            <person name="Aranda M."/>
            <person name="Bell S.C."/>
            <person name="Webster N.S."/>
        </authorList>
    </citation>
    <scope>NUCLEOTIDE SEQUENCE</scope>
    <source>
        <strain evidence="3">SB0662_bin_9</strain>
    </source>
</reference>
<feature type="compositionally biased region" description="Basic and acidic residues" evidence="1">
    <location>
        <begin position="40"/>
        <end position="49"/>
    </location>
</feature>
<comment type="caution">
    <text evidence="3">The sequence shown here is derived from an EMBL/GenBank/DDBJ whole genome shotgun (WGS) entry which is preliminary data.</text>
</comment>
<keyword evidence="2" id="KW-0812">Transmembrane</keyword>
<dbReference type="Pfam" id="PF10097">
    <property type="entry name" value="DUF2335"/>
    <property type="match status" value="1"/>
</dbReference>
<name>A0A6B1DZ14_9CHLR</name>
<accession>A0A6B1DZ14</accession>
<organism evidence="3">
    <name type="scientific">Caldilineaceae bacterium SB0662_bin_9</name>
    <dbReference type="NCBI Taxonomy" id="2605258"/>
    <lineage>
        <taxon>Bacteria</taxon>
        <taxon>Bacillati</taxon>
        <taxon>Chloroflexota</taxon>
        <taxon>Caldilineae</taxon>
        <taxon>Caldilineales</taxon>
        <taxon>Caldilineaceae</taxon>
    </lineage>
</organism>
<gene>
    <name evidence="3" type="ORF">F4Y08_17390</name>
</gene>